<reference evidence="2" key="1">
    <citation type="submission" date="2009-07" db="EMBL/GenBank/DDBJ databases">
        <title>Complete genome sequence of Zobellia galactanivorans Dsij.</title>
        <authorList>
            <consortium name="Genoscope - CEA"/>
        </authorList>
    </citation>
    <scope>NUCLEOTIDE SEQUENCE [LARGE SCALE GENOMIC DNA]</scope>
    <source>
        <strain evidence="2">DSM 12802 / CCUG 47099 / CIP 106680 / NCIMB 13871 / Dsij</strain>
    </source>
</reference>
<keyword evidence="2" id="KW-1185">Reference proteome</keyword>
<dbReference type="Proteomes" id="UP000008898">
    <property type="component" value="Chromosome"/>
</dbReference>
<proteinExistence type="predicted"/>
<name>G0L6K4_ZOBGA</name>
<reference evidence="1 2" key="2">
    <citation type="journal article" date="2012" name="Environ. Microbiol.">
        <title>Characterization of the first alginolytic operons in a marine bacterium: from their emergence in marine Flavobacteriia to their independent transfers to marine Proteobacteria and human gut Bacteroides.</title>
        <authorList>
            <person name="Thomas F."/>
            <person name="Barbeyron T."/>
            <person name="Tonon T."/>
            <person name="Genicot S."/>
            <person name="Czjzek M."/>
            <person name="Michel G."/>
        </authorList>
    </citation>
    <scope>NUCLEOTIDE SEQUENCE [LARGE SCALE GENOMIC DNA]</scope>
    <source>
        <strain evidence="2">DSM 12802 / CCUG 47099 / CIP 106680 / NCIMB 13871 / Dsij</strain>
    </source>
</reference>
<dbReference type="STRING" id="63186.ZOBELLIA_2860"/>
<evidence type="ECO:0000313" key="2">
    <source>
        <dbReference type="Proteomes" id="UP000008898"/>
    </source>
</evidence>
<dbReference type="AlphaFoldDB" id="G0L6K4"/>
<evidence type="ECO:0000313" key="1">
    <source>
        <dbReference type="EMBL" id="CAZ97007.1"/>
    </source>
</evidence>
<accession>G0L6K4</accession>
<gene>
    <name evidence="1" type="ordered locus">zobellia_2860</name>
</gene>
<dbReference type="EMBL" id="FP476056">
    <property type="protein sequence ID" value="CAZ97007.1"/>
    <property type="molecule type" value="Genomic_DNA"/>
</dbReference>
<dbReference type="HOGENOM" id="CLU_3299030_0_0_10"/>
<organism evidence="1 2">
    <name type="scientific">Zobellia galactanivorans (strain DSM 12802 / CCUG 47099 / CIP 106680 / NCIMB 13871 / Dsij)</name>
    <dbReference type="NCBI Taxonomy" id="63186"/>
    <lineage>
        <taxon>Bacteria</taxon>
        <taxon>Pseudomonadati</taxon>
        <taxon>Bacteroidota</taxon>
        <taxon>Flavobacteriia</taxon>
        <taxon>Flavobacteriales</taxon>
        <taxon>Flavobacteriaceae</taxon>
        <taxon>Zobellia</taxon>
    </lineage>
</organism>
<dbReference type="KEGG" id="zga:ZOBELLIA_2860"/>
<sequence>MQRVSRGYFGVFQDVGTKKGKIIFVLWGYHLKACGQFPSK</sequence>
<protein>
    <submittedName>
        <fullName evidence="1">Uncharacterized protein</fullName>
    </submittedName>
</protein>